<accession>A0A317VDE9</accession>
<organism evidence="3 4">
    <name type="scientific">Aspergillus heteromorphus CBS 117.55</name>
    <dbReference type="NCBI Taxonomy" id="1448321"/>
    <lineage>
        <taxon>Eukaryota</taxon>
        <taxon>Fungi</taxon>
        <taxon>Dikarya</taxon>
        <taxon>Ascomycota</taxon>
        <taxon>Pezizomycotina</taxon>
        <taxon>Eurotiomycetes</taxon>
        <taxon>Eurotiomycetidae</taxon>
        <taxon>Eurotiales</taxon>
        <taxon>Aspergillaceae</taxon>
        <taxon>Aspergillus</taxon>
        <taxon>Aspergillus subgen. Circumdati</taxon>
    </lineage>
</organism>
<protein>
    <recommendedName>
        <fullName evidence="5">Pentatricopeptide repeat protein</fullName>
    </recommendedName>
</protein>
<feature type="region of interest" description="Disordered" evidence="2">
    <location>
        <begin position="531"/>
        <end position="559"/>
    </location>
</feature>
<dbReference type="EMBL" id="MSFL01000028">
    <property type="protein sequence ID" value="PWY71459.1"/>
    <property type="molecule type" value="Genomic_DNA"/>
</dbReference>
<evidence type="ECO:0000256" key="2">
    <source>
        <dbReference type="SAM" id="MobiDB-lite"/>
    </source>
</evidence>
<feature type="repeat" description="PPR" evidence="1">
    <location>
        <begin position="455"/>
        <end position="489"/>
    </location>
</feature>
<feature type="compositionally biased region" description="Basic and acidic residues" evidence="2">
    <location>
        <begin position="66"/>
        <end position="77"/>
    </location>
</feature>
<evidence type="ECO:0008006" key="5">
    <source>
        <dbReference type="Google" id="ProtNLM"/>
    </source>
</evidence>
<proteinExistence type="predicted"/>
<dbReference type="OrthoDB" id="185373at2759"/>
<evidence type="ECO:0000313" key="3">
    <source>
        <dbReference type="EMBL" id="PWY71459.1"/>
    </source>
</evidence>
<evidence type="ECO:0000256" key="1">
    <source>
        <dbReference type="PROSITE-ProRule" id="PRU00708"/>
    </source>
</evidence>
<reference evidence="3 4" key="1">
    <citation type="submission" date="2016-12" db="EMBL/GenBank/DDBJ databases">
        <title>The genomes of Aspergillus section Nigri reveals drivers in fungal speciation.</title>
        <authorList>
            <consortium name="DOE Joint Genome Institute"/>
            <person name="Vesth T.C."/>
            <person name="Nybo J."/>
            <person name="Theobald S."/>
            <person name="Brandl J."/>
            <person name="Frisvad J.C."/>
            <person name="Nielsen K.F."/>
            <person name="Lyhne E.K."/>
            <person name="Kogle M.E."/>
            <person name="Kuo A."/>
            <person name="Riley R."/>
            <person name="Clum A."/>
            <person name="Nolan M."/>
            <person name="Lipzen A."/>
            <person name="Salamov A."/>
            <person name="Henrissat B."/>
            <person name="Wiebenga A."/>
            <person name="De Vries R.P."/>
            <person name="Grigoriev I.V."/>
            <person name="Mortensen U.H."/>
            <person name="Andersen M.R."/>
            <person name="Baker S.E."/>
        </authorList>
    </citation>
    <scope>NUCLEOTIDE SEQUENCE [LARGE SCALE GENOMIC DNA]</scope>
    <source>
        <strain evidence="3 4">CBS 117.55</strain>
    </source>
</reference>
<gene>
    <name evidence="3" type="ORF">BO70DRAFT_365186</name>
</gene>
<keyword evidence="4" id="KW-1185">Reference proteome</keyword>
<dbReference type="Proteomes" id="UP000247233">
    <property type="component" value="Unassembled WGS sequence"/>
</dbReference>
<dbReference type="InterPro" id="IPR002885">
    <property type="entry name" value="PPR_rpt"/>
</dbReference>
<dbReference type="PROSITE" id="PS51375">
    <property type="entry name" value="PPR"/>
    <property type="match status" value="1"/>
</dbReference>
<evidence type="ECO:0000313" key="4">
    <source>
        <dbReference type="Proteomes" id="UP000247233"/>
    </source>
</evidence>
<dbReference type="RefSeq" id="XP_025396158.1">
    <property type="nucleotide sequence ID" value="XM_025544001.1"/>
</dbReference>
<name>A0A317VDE9_9EURO</name>
<sequence length="853" mass="96975">MLRQAVRGARWYQQVARRSPRVVSAAAPRFLHYGPNDKVNFFEQNTRGSEQRRSVDPDAENEAEQEEVRREISRLDKELDDLSDPYGPDGEFMRDLPAEEKARAMEVLRKYTEEEGKDDSNLKLSEIFDKELDDMLKEEFDGLAKEEEDMWQSKGEKEDAPKEVVRSPYDVVANDPGMQSYADKFNHCLRRMVNGDTKRRWDQELWKWYRRCQRVVPGFLESMPEETLGLLWESQTARGPPKPQETPHIQILAQDVISAGLSLPTPRLLSYIEILHETGNTKAALDQWEAHQSGLCQSKEDLEAYWKLGVRLFAAEDDPQRAQDIALAFLANDKSRQPHILIPVMTAWGRQPGKEVEVKAWALYLQLKAFLGQSMTMEEYDQVSIGFLKAGRLGLAIAVFKDMMVTGRDPAHDSTSLYQAALGLVGNLQASSVSEQDLNKVSLSTLTVLPRKFQNKFFYASWMKKLIGMGEVDSAAMVIELMYERGVKPDPKHINGVIAAWLREGSTAGRQKAENLGWAMVQQRIDWVRARTNPPEKSPPQDINPDEEPSRIPQFMQRSTPPASIETFSILLLHYSRRGDDNKTQYLVKCLSDARIHPNSYFMNHLLYAELRKQDIASLWSKFLSMSASTQPDLETYACLWDCGKLQYDRGRTAFVAGFPTARELFANMMRWYTHLPVRGQTAAREEFSKELYDQIIRCFCLSKDLPGTLVALHMIQATFGFYPDDTTARLIVVQVARMAGVPAGTPKHRLRRLASTPRSKENIGHVNRLVEILSERKAAALQARGQEIDDLELEERQRYQLEILAELLRVVMGRKLGDASRVEMQIAAVADELGATGLNLGSSVEDDDGLLQ</sequence>
<dbReference type="VEuPathDB" id="FungiDB:BO70DRAFT_365186"/>
<dbReference type="AlphaFoldDB" id="A0A317VDE9"/>
<dbReference type="PANTHER" id="PTHR47930:SF2">
    <property type="entry name" value="PENTATRICOPEPTIDE REPEAT PROTEIN (AFU_ORTHOLOGUE AFUA_8G04250)"/>
    <property type="match status" value="1"/>
</dbReference>
<dbReference type="Gene3D" id="1.25.40.10">
    <property type="entry name" value="Tetratricopeptide repeat domain"/>
    <property type="match status" value="2"/>
</dbReference>
<feature type="region of interest" description="Disordered" evidence="2">
    <location>
        <begin position="45"/>
        <end position="93"/>
    </location>
</feature>
<dbReference type="InterPro" id="IPR011990">
    <property type="entry name" value="TPR-like_helical_dom_sf"/>
</dbReference>
<dbReference type="PANTHER" id="PTHR47930">
    <property type="entry name" value="YALI0C12947P"/>
    <property type="match status" value="1"/>
</dbReference>
<comment type="caution">
    <text evidence="3">The sequence shown here is derived from an EMBL/GenBank/DDBJ whole genome shotgun (WGS) entry which is preliminary data.</text>
</comment>
<dbReference type="GeneID" id="37066238"/>